<evidence type="ECO:0000256" key="3">
    <source>
        <dbReference type="ARBA" id="ARBA00023125"/>
    </source>
</evidence>
<dbReference type="CDD" id="cd08432">
    <property type="entry name" value="PBP2_GcdR_TrpI_HvrB_AmpR_like"/>
    <property type="match status" value="1"/>
</dbReference>
<dbReference type="EMBL" id="BSOP01000027">
    <property type="protein sequence ID" value="GLR52121.1"/>
    <property type="molecule type" value="Genomic_DNA"/>
</dbReference>
<dbReference type="PROSITE" id="PS50931">
    <property type="entry name" value="HTH_LYSR"/>
    <property type="match status" value="1"/>
</dbReference>
<keyword evidence="2" id="KW-0805">Transcription regulation</keyword>
<reference evidence="7" key="1">
    <citation type="journal article" date="2019" name="Int. J. Syst. Evol. Microbiol.">
        <title>The Global Catalogue of Microorganisms (GCM) 10K type strain sequencing project: providing services to taxonomists for standard genome sequencing and annotation.</title>
        <authorList>
            <consortium name="The Broad Institute Genomics Platform"/>
            <consortium name="The Broad Institute Genome Sequencing Center for Infectious Disease"/>
            <person name="Wu L."/>
            <person name="Ma J."/>
        </authorList>
    </citation>
    <scope>NUCLEOTIDE SEQUENCE [LARGE SCALE GENOMIC DNA]</scope>
    <source>
        <strain evidence="7">NBRC 102122</strain>
    </source>
</reference>
<proteinExistence type="inferred from homology"/>
<evidence type="ECO:0000313" key="6">
    <source>
        <dbReference type="EMBL" id="GLR52121.1"/>
    </source>
</evidence>
<keyword evidence="7" id="KW-1185">Reference proteome</keyword>
<sequence length="311" mass="33607">MLNGISLSSIRAFESAARLGSFRAAADELHLSASAVSHAIVKLERALGTPLFERTTRTVRLTIDGQTLLSHASNAFEELRCGIELVSSNRSHLLRLHCAPSFAAQVLSPRLPQFLAANPGIEVRLAASTTYVRFVDGEFDADIIYGEPQGDDLVIIPLGTETVTPLCTPDLAQGIHTPRDLLSKVLIRSDNKRLRWPDWFEANDLGTPPIQSVSFDRSFLAIDAAANGLGVALESTRLAHRELKSGKLVAPLTGVARDVHYIGHYLAFPKSGSQRRLARRFAEWLTAALGEAQAGETGTAPAIDEANSPVL</sequence>
<dbReference type="RefSeq" id="WP_245082444.1">
    <property type="nucleotide sequence ID" value="NZ_BSOP01000027.1"/>
</dbReference>
<evidence type="ECO:0000256" key="4">
    <source>
        <dbReference type="ARBA" id="ARBA00023163"/>
    </source>
</evidence>
<keyword evidence="4" id="KW-0804">Transcription</keyword>
<dbReference type="Gene3D" id="3.40.190.10">
    <property type="entry name" value="Periplasmic binding protein-like II"/>
    <property type="match status" value="2"/>
</dbReference>
<dbReference type="InterPro" id="IPR036390">
    <property type="entry name" value="WH_DNA-bd_sf"/>
</dbReference>
<evidence type="ECO:0000256" key="1">
    <source>
        <dbReference type="ARBA" id="ARBA00009437"/>
    </source>
</evidence>
<gene>
    <name evidence="6" type="ORF">GCM10007923_33340</name>
</gene>
<dbReference type="InterPro" id="IPR036388">
    <property type="entry name" value="WH-like_DNA-bd_sf"/>
</dbReference>
<dbReference type="Pfam" id="PF03466">
    <property type="entry name" value="LysR_substrate"/>
    <property type="match status" value="1"/>
</dbReference>
<dbReference type="Pfam" id="PF00126">
    <property type="entry name" value="HTH_1"/>
    <property type="match status" value="1"/>
</dbReference>
<evidence type="ECO:0000259" key="5">
    <source>
        <dbReference type="PROSITE" id="PS50931"/>
    </source>
</evidence>
<name>A0ABQ5ZLD4_9HYPH</name>
<comment type="similarity">
    <text evidence="1">Belongs to the LysR transcriptional regulatory family.</text>
</comment>
<dbReference type="InterPro" id="IPR000847">
    <property type="entry name" value="LysR_HTH_N"/>
</dbReference>
<accession>A0ABQ5ZLD4</accession>
<dbReference type="PANTHER" id="PTHR30537">
    <property type="entry name" value="HTH-TYPE TRANSCRIPTIONAL REGULATOR"/>
    <property type="match status" value="1"/>
</dbReference>
<dbReference type="InterPro" id="IPR058163">
    <property type="entry name" value="LysR-type_TF_proteobact-type"/>
</dbReference>
<dbReference type="PRINTS" id="PR00039">
    <property type="entry name" value="HTHLYSR"/>
</dbReference>
<organism evidence="6 7">
    <name type="scientific">Shinella yambaruensis</name>
    <dbReference type="NCBI Taxonomy" id="415996"/>
    <lineage>
        <taxon>Bacteria</taxon>
        <taxon>Pseudomonadati</taxon>
        <taxon>Pseudomonadota</taxon>
        <taxon>Alphaproteobacteria</taxon>
        <taxon>Hyphomicrobiales</taxon>
        <taxon>Rhizobiaceae</taxon>
        <taxon>Shinella</taxon>
    </lineage>
</organism>
<dbReference type="PANTHER" id="PTHR30537:SF58">
    <property type="entry name" value="HTH-TYPE TRANSCRIPTIONAL REGULATOR PERR"/>
    <property type="match status" value="1"/>
</dbReference>
<dbReference type="InterPro" id="IPR005119">
    <property type="entry name" value="LysR_subst-bd"/>
</dbReference>
<evidence type="ECO:0000313" key="7">
    <source>
        <dbReference type="Proteomes" id="UP001156702"/>
    </source>
</evidence>
<dbReference type="Proteomes" id="UP001156702">
    <property type="component" value="Unassembled WGS sequence"/>
</dbReference>
<dbReference type="Gene3D" id="1.10.10.10">
    <property type="entry name" value="Winged helix-like DNA-binding domain superfamily/Winged helix DNA-binding domain"/>
    <property type="match status" value="1"/>
</dbReference>
<evidence type="ECO:0000256" key="2">
    <source>
        <dbReference type="ARBA" id="ARBA00023015"/>
    </source>
</evidence>
<dbReference type="SUPFAM" id="SSF46785">
    <property type="entry name" value="Winged helix' DNA-binding domain"/>
    <property type="match status" value="1"/>
</dbReference>
<protein>
    <submittedName>
        <fullName evidence="6">HTH-type transcriptional regulator y4mQ</fullName>
    </submittedName>
</protein>
<comment type="caution">
    <text evidence="6">The sequence shown here is derived from an EMBL/GenBank/DDBJ whole genome shotgun (WGS) entry which is preliminary data.</text>
</comment>
<keyword evidence="3" id="KW-0238">DNA-binding</keyword>
<feature type="domain" description="HTH lysR-type" evidence="5">
    <location>
        <begin position="5"/>
        <end position="62"/>
    </location>
</feature>
<dbReference type="SUPFAM" id="SSF53850">
    <property type="entry name" value="Periplasmic binding protein-like II"/>
    <property type="match status" value="1"/>
</dbReference>